<dbReference type="PRINTS" id="PR00081">
    <property type="entry name" value="GDHRDH"/>
</dbReference>
<evidence type="ECO:0000313" key="3">
    <source>
        <dbReference type="EMBL" id="QDU64547.1"/>
    </source>
</evidence>
<dbReference type="EC" id="2.3.1.41" evidence="3"/>
<feature type="domain" description="Enoyl reductase (ER)" evidence="2">
    <location>
        <begin position="10"/>
        <end position="321"/>
    </location>
</feature>
<dbReference type="EMBL" id="CP036279">
    <property type="protein sequence ID" value="QDU64547.1"/>
    <property type="molecule type" value="Genomic_DNA"/>
</dbReference>
<keyword evidence="4" id="KW-1185">Reference proteome</keyword>
<dbReference type="Proteomes" id="UP000317093">
    <property type="component" value="Chromosome"/>
</dbReference>
<dbReference type="Pfam" id="PF00107">
    <property type="entry name" value="ADH_zinc_N"/>
    <property type="match status" value="1"/>
</dbReference>
<evidence type="ECO:0000256" key="1">
    <source>
        <dbReference type="ARBA" id="ARBA00022857"/>
    </source>
</evidence>
<name>A0A518BC70_9BACT</name>
<reference evidence="3 4" key="1">
    <citation type="submission" date="2019-02" db="EMBL/GenBank/DDBJ databases">
        <title>Deep-cultivation of Planctomycetes and their phenomic and genomic characterization uncovers novel biology.</title>
        <authorList>
            <person name="Wiegand S."/>
            <person name="Jogler M."/>
            <person name="Boedeker C."/>
            <person name="Pinto D."/>
            <person name="Vollmers J."/>
            <person name="Rivas-Marin E."/>
            <person name="Kohn T."/>
            <person name="Peeters S.H."/>
            <person name="Heuer A."/>
            <person name="Rast P."/>
            <person name="Oberbeckmann S."/>
            <person name="Bunk B."/>
            <person name="Jeske O."/>
            <person name="Meyerdierks A."/>
            <person name="Storesund J.E."/>
            <person name="Kallscheuer N."/>
            <person name="Luecker S."/>
            <person name="Lage O.M."/>
            <person name="Pohl T."/>
            <person name="Merkel B.J."/>
            <person name="Hornburger P."/>
            <person name="Mueller R.-W."/>
            <person name="Bruemmer F."/>
            <person name="Labrenz M."/>
            <person name="Spormann A.M."/>
            <person name="Op den Camp H."/>
            <person name="Overmann J."/>
            <person name="Amann R."/>
            <person name="Jetten M.S.M."/>
            <person name="Mascher T."/>
            <person name="Medema M.H."/>
            <person name="Devos D.P."/>
            <person name="Kaster A.-K."/>
            <person name="Ovreas L."/>
            <person name="Rohde M."/>
            <person name="Galperin M.Y."/>
            <person name="Jogler C."/>
        </authorList>
    </citation>
    <scope>NUCLEOTIDE SEQUENCE [LARGE SCALE GENOMIC DNA]</scope>
    <source>
        <strain evidence="3 4">Pan216</strain>
    </source>
</reference>
<protein>
    <submittedName>
        <fullName evidence="3">Phthiocerol synthesis polyketide synthase type I PpsC</fullName>
        <ecNumber evidence="3">2.3.1.41</ecNumber>
    </submittedName>
</protein>
<dbReference type="RefSeq" id="WP_145262824.1">
    <property type="nucleotide sequence ID" value="NZ_CP036279.1"/>
</dbReference>
<proteinExistence type="predicted"/>
<dbReference type="InterPro" id="IPR002347">
    <property type="entry name" value="SDR_fam"/>
</dbReference>
<keyword evidence="3" id="KW-0808">Transferase</keyword>
<dbReference type="Pfam" id="PF08240">
    <property type="entry name" value="ADH_N"/>
    <property type="match status" value="1"/>
</dbReference>
<dbReference type="InterPro" id="IPR051603">
    <property type="entry name" value="Zinc-ADH_QOR/CCCR"/>
</dbReference>
<keyword evidence="1" id="KW-0521">NADP</keyword>
<accession>A0A518BC70</accession>
<dbReference type="PANTHER" id="PTHR44154">
    <property type="entry name" value="QUINONE OXIDOREDUCTASE"/>
    <property type="match status" value="1"/>
</dbReference>
<dbReference type="Gene3D" id="3.90.180.10">
    <property type="entry name" value="Medium-chain alcohol dehydrogenases, catalytic domain"/>
    <property type="match status" value="1"/>
</dbReference>
<dbReference type="KEGG" id="knv:Pan216_54370"/>
<sequence length="326" mass="34596">MKAIHTSPPGGWDQTRLVETDEPMPQSGEALVEIHATGLNPADRFLIEGSYPGGPKPPFVAGRDAAGVVLRDDSGRWKSGDRVVVLQASTTNLADGTLAQRQRIQSDLLAPLPDKWSFTEGATALTYLTAWQALMHVRPISQGEVVLITGASGGVGTAAVQLAVGLGAKVVALSRSESKRQRLLGNGAHFALDPQREDLKKEVFRDVERQGVDLVVENVGGDSLATAVHLLGKGGAVAVVGLLAGVEGRISIPSLLFKRARVEGVLVTDDSVRHAQSNWEQIASALDTTGQRPLVDRTFPLGEYQSAFEHLSASPFGKVIVLPQEG</sequence>
<dbReference type="InterPro" id="IPR036291">
    <property type="entry name" value="NAD(P)-bd_dom_sf"/>
</dbReference>
<dbReference type="AlphaFoldDB" id="A0A518BC70"/>
<dbReference type="InterPro" id="IPR011032">
    <property type="entry name" value="GroES-like_sf"/>
</dbReference>
<gene>
    <name evidence="3" type="primary">ppsC</name>
    <name evidence="3" type="ORF">Pan216_54370</name>
</gene>
<keyword evidence="3" id="KW-0012">Acyltransferase</keyword>
<evidence type="ECO:0000313" key="4">
    <source>
        <dbReference type="Proteomes" id="UP000317093"/>
    </source>
</evidence>
<dbReference type="OrthoDB" id="9787435at2"/>
<organism evidence="3 4">
    <name type="scientific">Kolteria novifilia</name>
    <dbReference type="NCBI Taxonomy" id="2527975"/>
    <lineage>
        <taxon>Bacteria</taxon>
        <taxon>Pseudomonadati</taxon>
        <taxon>Planctomycetota</taxon>
        <taxon>Planctomycetia</taxon>
        <taxon>Kolteriales</taxon>
        <taxon>Kolteriaceae</taxon>
        <taxon>Kolteria</taxon>
    </lineage>
</organism>
<dbReference type="GO" id="GO:0004315">
    <property type="term" value="F:3-oxoacyl-[acyl-carrier-protein] synthase activity"/>
    <property type="evidence" value="ECO:0007669"/>
    <property type="project" value="UniProtKB-EC"/>
</dbReference>
<dbReference type="SUPFAM" id="SSF51735">
    <property type="entry name" value="NAD(P)-binding Rossmann-fold domains"/>
    <property type="match status" value="1"/>
</dbReference>
<dbReference type="InterPro" id="IPR013149">
    <property type="entry name" value="ADH-like_C"/>
</dbReference>
<dbReference type="PANTHER" id="PTHR44154:SF1">
    <property type="entry name" value="QUINONE OXIDOREDUCTASE"/>
    <property type="match status" value="1"/>
</dbReference>
<dbReference type="SUPFAM" id="SSF50129">
    <property type="entry name" value="GroES-like"/>
    <property type="match status" value="1"/>
</dbReference>
<dbReference type="SMART" id="SM00829">
    <property type="entry name" value="PKS_ER"/>
    <property type="match status" value="1"/>
</dbReference>
<evidence type="ECO:0000259" key="2">
    <source>
        <dbReference type="SMART" id="SM00829"/>
    </source>
</evidence>
<dbReference type="Gene3D" id="3.40.50.720">
    <property type="entry name" value="NAD(P)-binding Rossmann-like Domain"/>
    <property type="match status" value="1"/>
</dbReference>
<dbReference type="InterPro" id="IPR013154">
    <property type="entry name" value="ADH-like_N"/>
</dbReference>
<dbReference type="GO" id="GO:0016491">
    <property type="term" value="F:oxidoreductase activity"/>
    <property type="evidence" value="ECO:0007669"/>
    <property type="project" value="InterPro"/>
</dbReference>
<dbReference type="InterPro" id="IPR020843">
    <property type="entry name" value="ER"/>
</dbReference>